<comment type="caution">
    <text evidence="1">The sequence shown here is derived from an EMBL/GenBank/DDBJ whole genome shotgun (WGS) entry which is preliminary data.</text>
</comment>
<feature type="non-terminal residue" evidence="1">
    <location>
        <position position="1"/>
    </location>
</feature>
<gene>
    <name evidence="1" type="ORF">PIB30_082716</name>
</gene>
<name>A0ABU6YQW4_9FABA</name>
<dbReference type="Proteomes" id="UP001341840">
    <property type="component" value="Unassembled WGS sequence"/>
</dbReference>
<sequence>EYCCFYCHLAAEFRSTTSFCIVVPPPLPLQPTSLSTDDVILEEVKNDYMLQHNREGMPLPLLLLPRCRASSVTSALHF</sequence>
<organism evidence="1 2">
    <name type="scientific">Stylosanthes scabra</name>
    <dbReference type="NCBI Taxonomy" id="79078"/>
    <lineage>
        <taxon>Eukaryota</taxon>
        <taxon>Viridiplantae</taxon>
        <taxon>Streptophyta</taxon>
        <taxon>Embryophyta</taxon>
        <taxon>Tracheophyta</taxon>
        <taxon>Spermatophyta</taxon>
        <taxon>Magnoliopsida</taxon>
        <taxon>eudicotyledons</taxon>
        <taxon>Gunneridae</taxon>
        <taxon>Pentapetalae</taxon>
        <taxon>rosids</taxon>
        <taxon>fabids</taxon>
        <taxon>Fabales</taxon>
        <taxon>Fabaceae</taxon>
        <taxon>Papilionoideae</taxon>
        <taxon>50 kb inversion clade</taxon>
        <taxon>dalbergioids sensu lato</taxon>
        <taxon>Dalbergieae</taxon>
        <taxon>Pterocarpus clade</taxon>
        <taxon>Stylosanthes</taxon>
    </lineage>
</organism>
<protein>
    <submittedName>
        <fullName evidence="1">Uncharacterized protein</fullName>
    </submittedName>
</protein>
<keyword evidence="2" id="KW-1185">Reference proteome</keyword>
<proteinExistence type="predicted"/>
<evidence type="ECO:0000313" key="2">
    <source>
        <dbReference type="Proteomes" id="UP001341840"/>
    </source>
</evidence>
<evidence type="ECO:0000313" key="1">
    <source>
        <dbReference type="EMBL" id="MED6212379.1"/>
    </source>
</evidence>
<accession>A0ABU6YQW4</accession>
<dbReference type="EMBL" id="JASCZI010242937">
    <property type="protein sequence ID" value="MED6212379.1"/>
    <property type="molecule type" value="Genomic_DNA"/>
</dbReference>
<reference evidence="1 2" key="1">
    <citation type="journal article" date="2023" name="Plants (Basel)">
        <title>Bridging the Gap: Combining Genomics and Transcriptomics Approaches to Understand Stylosanthes scabra, an Orphan Legume from the Brazilian Caatinga.</title>
        <authorList>
            <person name="Ferreira-Neto J.R.C."/>
            <person name="da Silva M.D."/>
            <person name="Binneck E."/>
            <person name="de Melo N.F."/>
            <person name="da Silva R.H."/>
            <person name="de Melo A.L.T.M."/>
            <person name="Pandolfi V."/>
            <person name="Bustamante F.O."/>
            <person name="Brasileiro-Vidal A.C."/>
            <person name="Benko-Iseppon A.M."/>
        </authorList>
    </citation>
    <scope>NUCLEOTIDE SEQUENCE [LARGE SCALE GENOMIC DNA]</scope>
    <source>
        <tissue evidence="1">Leaves</tissue>
    </source>
</reference>